<accession>A0A7W9ASQ2</accession>
<gene>
    <name evidence="2" type="ORF">FHR19_003255</name>
</gene>
<keyword evidence="3" id="KW-1185">Reference proteome</keyword>
<protein>
    <submittedName>
        <fullName evidence="2">Uncharacterized protein</fullName>
    </submittedName>
</protein>
<reference evidence="2 3" key="1">
    <citation type="submission" date="2020-08" db="EMBL/GenBank/DDBJ databases">
        <title>Genomic Encyclopedia of Type Strains, Phase IV (KMG-IV): sequencing the most valuable type-strain genomes for metagenomic binning, comparative biology and taxonomic classification.</title>
        <authorList>
            <person name="Goeker M."/>
        </authorList>
    </citation>
    <scope>NUCLEOTIDE SEQUENCE [LARGE SCALE GENOMIC DNA]</scope>
    <source>
        <strain evidence="2 3">DSM 27244</strain>
    </source>
</reference>
<evidence type="ECO:0000313" key="3">
    <source>
        <dbReference type="Proteomes" id="UP000557739"/>
    </source>
</evidence>
<feature type="compositionally biased region" description="Basic and acidic residues" evidence="1">
    <location>
        <begin position="57"/>
        <end position="74"/>
    </location>
</feature>
<dbReference type="RefSeq" id="WP_184030552.1">
    <property type="nucleotide sequence ID" value="NZ_JACIJJ010000006.1"/>
</dbReference>
<sequence length="83" mass="9201">MIGAVHSREHSLRAVLQTHNGDGSKRIRPVEQHANVVGEEAIQWGLTADARLRNFDPRSDERKADFESRAKAIERPTLGPCSG</sequence>
<feature type="region of interest" description="Disordered" evidence="1">
    <location>
        <begin position="1"/>
        <end position="28"/>
    </location>
</feature>
<name>A0A7W9ASQ2_9SPHN</name>
<organism evidence="2 3">
    <name type="scientific">Sphingomonas yantingensis</name>
    <dbReference type="NCBI Taxonomy" id="1241761"/>
    <lineage>
        <taxon>Bacteria</taxon>
        <taxon>Pseudomonadati</taxon>
        <taxon>Pseudomonadota</taxon>
        <taxon>Alphaproteobacteria</taxon>
        <taxon>Sphingomonadales</taxon>
        <taxon>Sphingomonadaceae</taxon>
        <taxon>Sphingomonas</taxon>
    </lineage>
</organism>
<evidence type="ECO:0000256" key="1">
    <source>
        <dbReference type="SAM" id="MobiDB-lite"/>
    </source>
</evidence>
<dbReference type="Proteomes" id="UP000557739">
    <property type="component" value="Unassembled WGS sequence"/>
</dbReference>
<feature type="compositionally biased region" description="Basic and acidic residues" evidence="1">
    <location>
        <begin position="1"/>
        <end position="12"/>
    </location>
</feature>
<feature type="region of interest" description="Disordered" evidence="1">
    <location>
        <begin position="57"/>
        <end position="83"/>
    </location>
</feature>
<dbReference type="AlphaFoldDB" id="A0A7W9ASQ2"/>
<dbReference type="EMBL" id="JACIJJ010000006">
    <property type="protein sequence ID" value="MBB5699878.1"/>
    <property type="molecule type" value="Genomic_DNA"/>
</dbReference>
<evidence type="ECO:0000313" key="2">
    <source>
        <dbReference type="EMBL" id="MBB5699878.1"/>
    </source>
</evidence>
<proteinExistence type="predicted"/>
<comment type="caution">
    <text evidence="2">The sequence shown here is derived from an EMBL/GenBank/DDBJ whole genome shotgun (WGS) entry which is preliminary data.</text>
</comment>